<keyword evidence="2" id="KW-0378">Hydrolase</keyword>
<evidence type="ECO:0000256" key="2">
    <source>
        <dbReference type="ARBA" id="ARBA00022801"/>
    </source>
</evidence>
<dbReference type="InterPro" id="IPR002053">
    <property type="entry name" value="Glyco_hydro_25"/>
</dbReference>
<dbReference type="RefSeq" id="WP_390229144.1">
    <property type="nucleotide sequence ID" value="NZ_JBHSCN010000005.1"/>
</dbReference>
<sequence length="241" mass="25161">MIVAVVIVVVIANRPTTKPHAAVKAPGGGVVGVDASGAVNWASAPLNTKFAYVEATDHAKANAHFAANWKGAEKAGLLRGAYHFGVPNKSASNGATQAKFFFAHGGNYPKDGTTLPPVLDVEFDPNGGKGTSDPTQCWALTPAQSSAWITSYVHTLASLSGRTPVVYTSKSYWQDCLGGASDVASSPLWIVDTSTAVTPAVGFGGWSTWSLRQFAIGQQHGAFDYDEFNGTTADLTAFASH</sequence>
<dbReference type="Proteomes" id="UP001595900">
    <property type="component" value="Unassembled WGS sequence"/>
</dbReference>
<evidence type="ECO:0000256" key="3">
    <source>
        <dbReference type="ARBA" id="ARBA00023295"/>
    </source>
</evidence>
<comment type="caution">
    <text evidence="4">The sequence shown here is derived from an EMBL/GenBank/DDBJ whole genome shotgun (WGS) entry which is preliminary data.</text>
</comment>
<dbReference type="Gene3D" id="3.20.20.80">
    <property type="entry name" value="Glycosidases"/>
    <property type="match status" value="1"/>
</dbReference>
<name>A0ABV8Q9G8_9MICO</name>
<proteinExistence type="inferred from homology"/>
<dbReference type="PROSITE" id="PS51904">
    <property type="entry name" value="GLYCOSYL_HYDROL_F25_2"/>
    <property type="match status" value="1"/>
</dbReference>
<evidence type="ECO:0000313" key="5">
    <source>
        <dbReference type="Proteomes" id="UP001595900"/>
    </source>
</evidence>
<reference evidence="5" key="1">
    <citation type="journal article" date="2019" name="Int. J. Syst. Evol. Microbiol.">
        <title>The Global Catalogue of Microorganisms (GCM) 10K type strain sequencing project: providing services to taxonomists for standard genome sequencing and annotation.</title>
        <authorList>
            <consortium name="The Broad Institute Genomics Platform"/>
            <consortium name="The Broad Institute Genome Sequencing Center for Infectious Disease"/>
            <person name="Wu L."/>
            <person name="Ma J."/>
        </authorList>
    </citation>
    <scope>NUCLEOTIDE SEQUENCE [LARGE SCALE GENOMIC DNA]</scope>
    <source>
        <strain evidence="5">CGMCC 1.10363</strain>
    </source>
</reference>
<dbReference type="PANTHER" id="PTHR34135">
    <property type="entry name" value="LYSOZYME"/>
    <property type="match status" value="1"/>
</dbReference>
<dbReference type="SUPFAM" id="SSF51445">
    <property type="entry name" value="(Trans)glycosidases"/>
    <property type="match status" value="1"/>
</dbReference>
<keyword evidence="3" id="KW-0326">Glycosidase</keyword>
<dbReference type="InterPro" id="IPR018077">
    <property type="entry name" value="Glyco_hydro_fam25_subgr"/>
</dbReference>
<dbReference type="EMBL" id="JBHSCN010000005">
    <property type="protein sequence ID" value="MFC4244077.1"/>
    <property type="molecule type" value="Genomic_DNA"/>
</dbReference>
<comment type="similarity">
    <text evidence="1">Belongs to the glycosyl hydrolase 25 family.</text>
</comment>
<accession>A0ABV8Q9G8</accession>
<dbReference type="SMART" id="SM00641">
    <property type="entry name" value="Glyco_25"/>
    <property type="match status" value="1"/>
</dbReference>
<keyword evidence="5" id="KW-1185">Reference proteome</keyword>
<dbReference type="InterPro" id="IPR017853">
    <property type="entry name" value="GH"/>
</dbReference>
<dbReference type="Pfam" id="PF01183">
    <property type="entry name" value="Glyco_hydro_25"/>
    <property type="match status" value="1"/>
</dbReference>
<organism evidence="4 5">
    <name type="scientific">Gryllotalpicola reticulitermitis</name>
    <dbReference type="NCBI Taxonomy" id="1184153"/>
    <lineage>
        <taxon>Bacteria</taxon>
        <taxon>Bacillati</taxon>
        <taxon>Actinomycetota</taxon>
        <taxon>Actinomycetes</taxon>
        <taxon>Micrococcales</taxon>
        <taxon>Microbacteriaceae</taxon>
        <taxon>Gryllotalpicola</taxon>
    </lineage>
</organism>
<evidence type="ECO:0000256" key="1">
    <source>
        <dbReference type="ARBA" id="ARBA00010646"/>
    </source>
</evidence>
<dbReference type="PANTHER" id="PTHR34135:SF2">
    <property type="entry name" value="LYSOZYME"/>
    <property type="match status" value="1"/>
</dbReference>
<gene>
    <name evidence="4" type="ORF">ACFOYW_11895</name>
</gene>
<evidence type="ECO:0000313" key="4">
    <source>
        <dbReference type="EMBL" id="MFC4244077.1"/>
    </source>
</evidence>
<protein>
    <submittedName>
        <fullName evidence="4">GH25 family lysozyme</fullName>
    </submittedName>
</protein>